<dbReference type="InterPro" id="IPR001789">
    <property type="entry name" value="Sig_transdc_resp-reg_receiver"/>
</dbReference>
<keyword evidence="1 2" id="KW-0597">Phosphoprotein</keyword>
<proteinExistence type="predicted"/>
<dbReference type="Gene3D" id="3.40.50.2300">
    <property type="match status" value="1"/>
</dbReference>
<evidence type="ECO:0000313" key="5">
    <source>
        <dbReference type="Proteomes" id="UP001596495"/>
    </source>
</evidence>
<evidence type="ECO:0000256" key="1">
    <source>
        <dbReference type="ARBA" id="ARBA00022553"/>
    </source>
</evidence>
<dbReference type="Proteomes" id="UP001596495">
    <property type="component" value="Unassembled WGS sequence"/>
</dbReference>
<feature type="domain" description="Response regulatory" evidence="3">
    <location>
        <begin position="16"/>
        <end position="131"/>
    </location>
</feature>
<dbReference type="PANTHER" id="PTHR44591">
    <property type="entry name" value="STRESS RESPONSE REGULATOR PROTEIN 1"/>
    <property type="match status" value="1"/>
</dbReference>
<dbReference type="PANTHER" id="PTHR44591:SF3">
    <property type="entry name" value="RESPONSE REGULATORY DOMAIN-CONTAINING PROTEIN"/>
    <property type="match status" value="1"/>
</dbReference>
<name>A0ABW2REC9_9BURK</name>
<dbReference type="SUPFAM" id="SSF52172">
    <property type="entry name" value="CheY-like"/>
    <property type="match status" value="1"/>
</dbReference>
<dbReference type="RefSeq" id="WP_382260084.1">
    <property type="nucleotide sequence ID" value="NZ_JBHTBX010000018.1"/>
</dbReference>
<dbReference type="InterPro" id="IPR050595">
    <property type="entry name" value="Bact_response_regulator"/>
</dbReference>
<protein>
    <submittedName>
        <fullName evidence="4">PleD family two-component system response regulator</fullName>
    </submittedName>
</protein>
<dbReference type="EMBL" id="JBHTBX010000018">
    <property type="protein sequence ID" value="MFC7436445.1"/>
    <property type="molecule type" value="Genomic_DNA"/>
</dbReference>
<dbReference type="InterPro" id="IPR011006">
    <property type="entry name" value="CheY-like_superfamily"/>
</dbReference>
<evidence type="ECO:0000313" key="4">
    <source>
        <dbReference type="EMBL" id="MFC7436445.1"/>
    </source>
</evidence>
<accession>A0ABW2REC9</accession>
<evidence type="ECO:0000256" key="2">
    <source>
        <dbReference type="PROSITE-ProRule" id="PRU00169"/>
    </source>
</evidence>
<dbReference type="Pfam" id="PF00072">
    <property type="entry name" value="Response_reg"/>
    <property type="match status" value="1"/>
</dbReference>
<sequence length="229" mass="24465">MTDPTPAQDPANTAATILIIDDDPIIVQLLAKALTPLGRVVFATNGLDGLEVAARHRPRVALIDADQPDITGFEIVKRFRNDRELYGITLLMISAHSAAVVSEGAEHAGADGFLSKPIDENELRSLVGKALSKPVAPVPSPLQPVANGFDMDLVDSLDEEMRKASTAEALAPGRNDALLAELTGFIERVRTDVTHLRQNPQLADSSVLHHLGGIEQLCGKIAQSIGYGR</sequence>
<dbReference type="PROSITE" id="PS50110">
    <property type="entry name" value="RESPONSE_REGULATORY"/>
    <property type="match status" value="1"/>
</dbReference>
<evidence type="ECO:0000259" key="3">
    <source>
        <dbReference type="PROSITE" id="PS50110"/>
    </source>
</evidence>
<feature type="modified residue" description="4-aspartylphosphate" evidence="2">
    <location>
        <position position="64"/>
    </location>
</feature>
<organism evidence="4 5">
    <name type="scientific">Hydrogenophaga bisanensis</name>
    <dbReference type="NCBI Taxonomy" id="439611"/>
    <lineage>
        <taxon>Bacteria</taxon>
        <taxon>Pseudomonadati</taxon>
        <taxon>Pseudomonadota</taxon>
        <taxon>Betaproteobacteria</taxon>
        <taxon>Burkholderiales</taxon>
        <taxon>Comamonadaceae</taxon>
        <taxon>Hydrogenophaga</taxon>
    </lineage>
</organism>
<reference evidence="5" key="1">
    <citation type="journal article" date="2019" name="Int. J. Syst. Evol. Microbiol.">
        <title>The Global Catalogue of Microorganisms (GCM) 10K type strain sequencing project: providing services to taxonomists for standard genome sequencing and annotation.</title>
        <authorList>
            <consortium name="The Broad Institute Genomics Platform"/>
            <consortium name="The Broad Institute Genome Sequencing Center for Infectious Disease"/>
            <person name="Wu L."/>
            <person name="Ma J."/>
        </authorList>
    </citation>
    <scope>NUCLEOTIDE SEQUENCE [LARGE SCALE GENOMIC DNA]</scope>
    <source>
        <strain evidence="5">CCUG 54518</strain>
    </source>
</reference>
<keyword evidence="5" id="KW-1185">Reference proteome</keyword>
<dbReference type="SMART" id="SM00448">
    <property type="entry name" value="REC"/>
    <property type="match status" value="1"/>
</dbReference>
<gene>
    <name evidence="4" type="ORF">ACFQNJ_18210</name>
</gene>
<comment type="caution">
    <text evidence="4">The sequence shown here is derived from an EMBL/GenBank/DDBJ whole genome shotgun (WGS) entry which is preliminary data.</text>
</comment>